<dbReference type="Proteomes" id="UP000001219">
    <property type="component" value="Chromosome"/>
</dbReference>
<dbReference type="KEGG" id="gbr:Gbro_1195"/>
<protein>
    <recommendedName>
        <fullName evidence="3">DUF3558 domain-containing protein</fullName>
    </recommendedName>
</protein>
<evidence type="ECO:0008006" key="3">
    <source>
        <dbReference type="Google" id="ProtNLM"/>
    </source>
</evidence>
<evidence type="ECO:0000313" key="1">
    <source>
        <dbReference type="EMBL" id="ACY20499.1"/>
    </source>
</evidence>
<sequence>MAMVAAACAAPVEQPGPSHLPAMTTAAVDPVALGRSEQLCGAMTSTDLEALSDGGRYGPGQPDVGRHGLPACRWRIARGSEFLRIGVIEGDVASVGRAPGYRVGDGTGYQLSSANTGPCDAVVSVPRTPPGFLMAVHVDTAGDTTTNRCRKALPQKLKALQRLQWITDETMAGALRELANAMQSLEDATERANRHTFPDVTITPSR</sequence>
<evidence type="ECO:0000313" key="2">
    <source>
        <dbReference type="Proteomes" id="UP000001219"/>
    </source>
</evidence>
<reference evidence="2" key="1">
    <citation type="submission" date="2009-10" db="EMBL/GenBank/DDBJ databases">
        <title>The complete chromosome of Gordonia bronchialis DSM 43247.</title>
        <authorList>
            <consortium name="US DOE Joint Genome Institute (JGI-PGF)"/>
            <person name="Lucas S."/>
            <person name="Copeland A."/>
            <person name="Lapidus A."/>
            <person name="Glavina del Rio T."/>
            <person name="Dalin E."/>
            <person name="Tice H."/>
            <person name="Bruce D."/>
            <person name="Goodwin L."/>
            <person name="Pitluck S."/>
            <person name="Kyrpides N."/>
            <person name="Mavromatis K."/>
            <person name="Ivanova N."/>
            <person name="Ovchinnikova G."/>
            <person name="Saunders E."/>
            <person name="Brettin T."/>
            <person name="Detter J.C."/>
            <person name="Han C."/>
            <person name="Larimer F."/>
            <person name="Land M."/>
            <person name="Hauser L."/>
            <person name="Markowitz V."/>
            <person name="Cheng J.-F."/>
            <person name="Hugenholtz P."/>
            <person name="Woyke T."/>
            <person name="Wu D."/>
            <person name="Jando M."/>
            <person name="Schneider S."/>
            <person name="Goeker M."/>
            <person name="Klenk H.-P."/>
            <person name="Eisen J.A."/>
        </authorList>
    </citation>
    <scope>NUCLEOTIDE SEQUENCE [LARGE SCALE GENOMIC DNA]</scope>
    <source>
        <strain evidence="2">ATCC 25592 / DSM 43247 / BCRC 13721 / JCM 3198 / KCTC 3076 / NBRC 16047 / NCTC 10667</strain>
    </source>
</reference>
<dbReference type="EMBL" id="CP001802">
    <property type="protein sequence ID" value="ACY20499.1"/>
    <property type="molecule type" value="Genomic_DNA"/>
</dbReference>
<gene>
    <name evidence="1" type="ordered locus">Gbro_1195</name>
</gene>
<name>D0L547_GORB4</name>
<reference evidence="1 2" key="2">
    <citation type="journal article" date="2010" name="Stand. Genomic Sci.">
        <title>Complete genome sequence of Gordonia bronchialis type strain (3410).</title>
        <authorList>
            <person name="Ivanova N."/>
            <person name="Sikorski J."/>
            <person name="Jando M."/>
            <person name="Lapidus A."/>
            <person name="Nolan M."/>
            <person name="Lucas S."/>
            <person name="Del Rio T.G."/>
            <person name="Tice H."/>
            <person name="Copeland A."/>
            <person name="Cheng J.F."/>
            <person name="Chen F."/>
            <person name="Bruce D."/>
            <person name="Goodwin L."/>
            <person name="Pitluck S."/>
            <person name="Mavromatis K."/>
            <person name="Ovchinnikova G."/>
            <person name="Pati A."/>
            <person name="Chen A."/>
            <person name="Palaniappan K."/>
            <person name="Land M."/>
            <person name="Hauser L."/>
            <person name="Chang Y.J."/>
            <person name="Jeffries C.D."/>
            <person name="Chain P."/>
            <person name="Saunders E."/>
            <person name="Han C."/>
            <person name="Detter J.C."/>
            <person name="Brettin T."/>
            <person name="Rohde M."/>
            <person name="Goker M."/>
            <person name="Bristow J."/>
            <person name="Eisen J.A."/>
            <person name="Markowitz V."/>
            <person name="Hugenholtz P."/>
            <person name="Klenk H.P."/>
            <person name="Kyrpides N.C."/>
        </authorList>
    </citation>
    <scope>NUCLEOTIDE SEQUENCE [LARGE SCALE GENOMIC DNA]</scope>
    <source>
        <strain evidence="2">ATCC 25592 / DSM 43247 / BCRC 13721 / JCM 3198 / KCTC 3076 / NBRC 16047 / NCTC 10667</strain>
    </source>
</reference>
<keyword evidence="2" id="KW-1185">Reference proteome</keyword>
<organism evidence="1 2">
    <name type="scientific">Gordonia bronchialis (strain ATCC 25592 / DSM 43247 / BCRC 13721 / JCM 3198 / KCTC 3076 / NBRC 16047 / NCTC 10667)</name>
    <name type="common">Rhodococcus bronchialis</name>
    <dbReference type="NCBI Taxonomy" id="526226"/>
    <lineage>
        <taxon>Bacteria</taxon>
        <taxon>Bacillati</taxon>
        <taxon>Actinomycetota</taxon>
        <taxon>Actinomycetes</taxon>
        <taxon>Mycobacteriales</taxon>
        <taxon>Gordoniaceae</taxon>
        <taxon>Gordonia</taxon>
    </lineage>
</organism>
<accession>D0L547</accession>
<dbReference type="AlphaFoldDB" id="D0L547"/>
<dbReference type="HOGENOM" id="CLU_1330371_0_0_11"/>
<dbReference type="STRING" id="526226.Gbro_1195"/>
<proteinExistence type="predicted"/>